<comment type="caution">
    <text evidence="1">The sequence shown here is derived from an EMBL/GenBank/DDBJ whole genome shotgun (WGS) entry which is preliminary data.</text>
</comment>
<organism evidence="1 2">
    <name type="scientific">Diversispora epigaea</name>
    <dbReference type="NCBI Taxonomy" id="1348612"/>
    <lineage>
        <taxon>Eukaryota</taxon>
        <taxon>Fungi</taxon>
        <taxon>Fungi incertae sedis</taxon>
        <taxon>Mucoromycota</taxon>
        <taxon>Glomeromycotina</taxon>
        <taxon>Glomeromycetes</taxon>
        <taxon>Diversisporales</taxon>
        <taxon>Diversisporaceae</taxon>
        <taxon>Diversispora</taxon>
    </lineage>
</organism>
<dbReference type="AlphaFoldDB" id="A0A397IW49"/>
<evidence type="ECO:0008006" key="3">
    <source>
        <dbReference type="Google" id="ProtNLM"/>
    </source>
</evidence>
<sequence length="88" mass="10528">MQLTDEERTRAITLLEEGYSSKENRKCCTLNLLIKIKEKTRNTENKIVINGSQEKWIDSKSKVKKPLLSKTRRQKHLEFAKRYKDWTM</sequence>
<dbReference type="Proteomes" id="UP000266861">
    <property type="component" value="Unassembled WGS sequence"/>
</dbReference>
<gene>
    <name evidence="1" type="ORF">Glove_185g54</name>
</gene>
<accession>A0A397IW49</accession>
<protein>
    <recommendedName>
        <fullName evidence="3">Transposase Tc1-like domain-containing protein</fullName>
    </recommendedName>
</protein>
<evidence type="ECO:0000313" key="1">
    <source>
        <dbReference type="EMBL" id="RHZ77133.1"/>
    </source>
</evidence>
<proteinExistence type="predicted"/>
<evidence type="ECO:0000313" key="2">
    <source>
        <dbReference type="Proteomes" id="UP000266861"/>
    </source>
</evidence>
<name>A0A397IW49_9GLOM</name>
<reference evidence="1 2" key="1">
    <citation type="submission" date="2018-08" db="EMBL/GenBank/DDBJ databases">
        <title>Genome and evolution of the arbuscular mycorrhizal fungus Diversispora epigaea (formerly Glomus versiforme) and its bacterial endosymbionts.</title>
        <authorList>
            <person name="Sun X."/>
            <person name="Fei Z."/>
            <person name="Harrison M."/>
        </authorList>
    </citation>
    <scope>NUCLEOTIDE SEQUENCE [LARGE SCALE GENOMIC DNA]</scope>
    <source>
        <strain evidence="1 2">IT104</strain>
    </source>
</reference>
<dbReference type="EMBL" id="PQFF01000175">
    <property type="protein sequence ID" value="RHZ77133.1"/>
    <property type="molecule type" value="Genomic_DNA"/>
</dbReference>
<keyword evidence="2" id="KW-1185">Reference proteome</keyword>